<feature type="coiled-coil region" evidence="8">
    <location>
        <begin position="785"/>
        <end position="828"/>
    </location>
</feature>
<dbReference type="InterPro" id="IPR002052">
    <property type="entry name" value="DNA_methylase_N6_adenine_CS"/>
</dbReference>
<feature type="domain" description="Type II methyltransferase M.TaqI-like" evidence="9">
    <location>
        <begin position="655"/>
        <end position="945"/>
    </location>
</feature>
<dbReference type="InterPro" id="IPR029063">
    <property type="entry name" value="SAM-dependent_MTases_sf"/>
</dbReference>
<dbReference type="GO" id="GO:0032259">
    <property type="term" value="P:methylation"/>
    <property type="evidence" value="ECO:0007669"/>
    <property type="project" value="UniProtKB-KW"/>
</dbReference>
<sequence>MQIEVISPRRVVDNAFLQESITETEFETFRWRLLKLINQADEAVDEGESEEHLKNLIKPFFSNTNFEEDHYINTKERQDLAIHNGKTRKSNVGVIIEAKRPSNSSEMITGDELNRKAFHESILYYLRERIDNGNEDIKHIIITDVYNWYIFDAQDFERHFYESRKLTGWYKEWKQGQKVSSRTQFVYDHLSEFVEELDANITTAELDLSKYRKLLEKDELSRDEQKKLVPIFKLFTPTHLLKQPFASDSNELNKAFYRELLYIMGLKEYKDKGTHYITRLDEDNRQHASLIENTITQLKSLNVISRLSNRSEFGDDEEEQLFNVAIQLLITWINRILFLKLLESQLFKYHREDDRFRFLSHRDIEEYDGLNKLFFQVLAVQAEDRSERINKHFGHIPYLNSSLFDVADIEQDTIRISELEDGLQMPVHNRSKIRNRDGERLKGEKLSALEYLLRFLDAYNFNTEGTAEVQKEAKTLINASVLGRIFEKINGYKDGSFFTPGYITEYMCRETIRRAVVQKFNETYENWDCEDIDDVAAKISRHEIPYDKANEVVNSITICDPAVGSGHFLVSALNELIAIKSDLRIFVDEDNHHIRDVEISVDNDELSISVGQDPFFEYRVHSEWKENGTIERTVGSDTQRLQKALFREKNILIENCLFGVDINPNSVNICRLRLWIELLKHAYYKESTDFQQLEVLPNIDINIKQGNSLVNRFDLDADLSQILSNNDNLTIEEYKRAVRSYKETGNREDKRALKEQISSIKESFSVGLKELDPVRQKLKKQREILIKEEAKLDLFEGEKKSKKEQKKIKKTKKKIGKLEEELEELENATFYDQAFEWRFEFPEVLDEDGNFNGFDAVIGNPPYIRQELLKKIKPYLKEYYEVYSGYADLYQYFTQRGMGIMKEKGFFHYIVSNKWMRANYGKPLREWIQNYQINSIVDFGDLPVFDAATAYPCLLHLKKEPANYSFKAIEVNSLDFNSLEALTNEDYFEVDQTKLNDESWALVNKEIQELVERINNRCQSLGKYLNGEFYYGVKTGLNKVFVINKEKKEKLLQKDSKSDELIKPFLRGKDIKRYQSPEAKRYLIFTRRGVEIDEYPAIKDYLENFKKELKPRPKNVSSSNWDGRKPGSYKWYEIQDAVDYYEEFERNKIMYAEIARRGHFTIDKNYNYLDTTGFIMGTDSKALLGILNSKLWTFLFSTISSEIRGGFYRWKRQYLEVMPIPDSFEDNSVLESLVNQILTAKEEDPEADTKELDEEINTLVYELYGLTEEEVRIVEEQMNN</sequence>
<evidence type="ECO:0000256" key="5">
    <source>
        <dbReference type="ARBA" id="ARBA00022747"/>
    </source>
</evidence>
<dbReference type="Proteomes" id="UP000317593">
    <property type="component" value="Unassembled WGS sequence"/>
</dbReference>
<evidence type="ECO:0000256" key="1">
    <source>
        <dbReference type="ARBA" id="ARBA00011900"/>
    </source>
</evidence>
<dbReference type="GO" id="GO:0009007">
    <property type="term" value="F:site-specific DNA-methyltransferase (adenine-specific) activity"/>
    <property type="evidence" value="ECO:0007669"/>
    <property type="project" value="UniProtKB-EC"/>
</dbReference>
<dbReference type="OrthoDB" id="32195at2"/>
<dbReference type="EMBL" id="FXTH01000001">
    <property type="protein sequence ID" value="SMO38091.1"/>
    <property type="molecule type" value="Genomic_DNA"/>
</dbReference>
<accession>A0A521ATN6</accession>
<evidence type="ECO:0000256" key="3">
    <source>
        <dbReference type="ARBA" id="ARBA00022679"/>
    </source>
</evidence>
<dbReference type="InterPro" id="IPR025931">
    <property type="entry name" value="TaqI_C"/>
</dbReference>
<evidence type="ECO:0000256" key="4">
    <source>
        <dbReference type="ARBA" id="ARBA00022691"/>
    </source>
</evidence>
<dbReference type="GO" id="GO:0009307">
    <property type="term" value="P:DNA restriction-modification system"/>
    <property type="evidence" value="ECO:0007669"/>
    <property type="project" value="UniProtKB-KW"/>
</dbReference>
<dbReference type="AlphaFoldDB" id="A0A521ATN6"/>
<evidence type="ECO:0000256" key="8">
    <source>
        <dbReference type="SAM" id="Coils"/>
    </source>
</evidence>
<keyword evidence="2 13" id="KW-0489">Methyltransferase</keyword>
<comment type="catalytic activity">
    <reaction evidence="7">
        <text>a 2'-deoxyadenosine in DNA + S-adenosyl-L-methionine = an N(6)-methyl-2'-deoxyadenosine in DNA + S-adenosyl-L-homocysteine + H(+)</text>
        <dbReference type="Rhea" id="RHEA:15197"/>
        <dbReference type="Rhea" id="RHEA-COMP:12418"/>
        <dbReference type="Rhea" id="RHEA-COMP:12419"/>
        <dbReference type="ChEBI" id="CHEBI:15378"/>
        <dbReference type="ChEBI" id="CHEBI:57856"/>
        <dbReference type="ChEBI" id="CHEBI:59789"/>
        <dbReference type="ChEBI" id="CHEBI:90615"/>
        <dbReference type="ChEBI" id="CHEBI:90616"/>
        <dbReference type="EC" id="2.1.1.72"/>
    </reaction>
</comment>
<gene>
    <name evidence="13" type="ORF">SAMN06265218_101361</name>
</gene>
<dbReference type="RefSeq" id="WP_142712814.1">
    <property type="nucleotide sequence ID" value="NZ_FXTH01000001.1"/>
</dbReference>
<dbReference type="InterPro" id="IPR050953">
    <property type="entry name" value="N4_N6_ade-DNA_methylase"/>
</dbReference>
<name>A0A521ATN6_9BACT</name>
<dbReference type="Pfam" id="PF25120">
    <property type="entry name" value="DUF7814"/>
    <property type="match status" value="1"/>
</dbReference>
<dbReference type="InterPro" id="IPR011639">
    <property type="entry name" value="MethylTrfase_TaqI-like_dom"/>
</dbReference>
<keyword evidence="14" id="KW-1185">Reference proteome</keyword>
<keyword evidence="4" id="KW-0949">S-adenosyl-L-methionine</keyword>
<protein>
    <recommendedName>
        <fullName evidence="1">site-specific DNA-methyltransferase (adenine-specific)</fullName>
        <ecNumber evidence="1">2.1.1.72</ecNumber>
    </recommendedName>
</protein>
<dbReference type="PROSITE" id="PS00092">
    <property type="entry name" value="N6_MTASE"/>
    <property type="match status" value="1"/>
</dbReference>
<evidence type="ECO:0000259" key="10">
    <source>
        <dbReference type="Pfam" id="PF12950"/>
    </source>
</evidence>
<evidence type="ECO:0000259" key="12">
    <source>
        <dbReference type="Pfam" id="PF25120"/>
    </source>
</evidence>
<feature type="domain" description="DUF7149" evidence="11">
    <location>
        <begin position="7"/>
        <end position="248"/>
    </location>
</feature>
<dbReference type="Pfam" id="PF23653">
    <property type="entry name" value="DUF7149"/>
    <property type="match status" value="1"/>
</dbReference>
<evidence type="ECO:0000259" key="11">
    <source>
        <dbReference type="Pfam" id="PF23653"/>
    </source>
</evidence>
<keyword evidence="6" id="KW-0238">DNA-binding</keyword>
<dbReference type="Pfam" id="PF07669">
    <property type="entry name" value="Eco57I"/>
    <property type="match status" value="1"/>
</dbReference>
<dbReference type="GO" id="GO:0003677">
    <property type="term" value="F:DNA binding"/>
    <property type="evidence" value="ECO:0007669"/>
    <property type="project" value="UniProtKB-KW"/>
</dbReference>
<evidence type="ECO:0000313" key="14">
    <source>
        <dbReference type="Proteomes" id="UP000317593"/>
    </source>
</evidence>
<proteinExistence type="predicted"/>
<evidence type="ECO:0000256" key="7">
    <source>
        <dbReference type="ARBA" id="ARBA00047942"/>
    </source>
</evidence>
<evidence type="ECO:0000259" key="9">
    <source>
        <dbReference type="Pfam" id="PF07669"/>
    </source>
</evidence>
<dbReference type="Gene3D" id="3.40.50.150">
    <property type="entry name" value="Vaccinia Virus protein VP39"/>
    <property type="match status" value="2"/>
</dbReference>
<dbReference type="EC" id="2.1.1.72" evidence="1"/>
<keyword evidence="3" id="KW-0808">Transferase</keyword>
<dbReference type="PANTHER" id="PTHR33841:SF1">
    <property type="entry name" value="DNA METHYLTRANSFERASE A"/>
    <property type="match status" value="1"/>
</dbReference>
<dbReference type="InterPro" id="IPR056716">
    <property type="entry name" value="DUF7814"/>
</dbReference>
<reference evidence="13 14" key="1">
    <citation type="submission" date="2017-05" db="EMBL/GenBank/DDBJ databases">
        <authorList>
            <person name="Varghese N."/>
            <person name="Submissions S."/>
        </authorList>
    </citation>
    <scope>NUCLEOTIDE SEQUENCE [LARGE SCALE GENOMIC DNA]</scope>
    <source>
        <strain evidence="13 14">DSM 21194</strain>
    </source>
</reference>
<organism evidence="13 14">
    <name type="scientific">Fodinibius sediminis</name>
    <dbReference type="NCBI Taxonomy" id="1214077"/>
    <lineage>
        <taxon>Bacteria</taxon>
        <taxon>Pseudomonadati</taxon>
        <taxon>Balneolota</taxon>
        <taxon>Balneolia</taxon>
        <taxon>Balneolales</taxon>
        <taxon>Balneolaceae</taxon>
        <taxon>Fodinibius</taxon>
    </lineage>
</organism>
<evidence type="ECO:0000256" key="2">
    <source>
        <dbReference type="ARBA" id="ARBA00022603"/>
    </source>
</evidence>
<evidence type="ECO:0000256" key="6">
    <source>
        <dbReference type="ARBA" id="ARBA00023125"/>
    </source>
</evidence>
<keyword evidence="8" id="KW-0175">Coiled coil</keyword>
<dbReference type="PRINTS" id="PR00507">
    <property type="entry name" value="N12N6MTFRASE"/>
</dbReference>
<feature type="domain" description="TaqI-like C-terminal specificity" evidence="10">
    <location>
        <begin position="1063"/>
        <end position="1220"/>
    </location>
</feature>
<dbReference type="Pfam" id="PF12950">
    <property type="entry name" value="TaqI_C"/>
    <property type="match status" value="1"/>
</dbReference>
<evidence type="ECO:0000313" key="13">
    <source>
        <dbReference type="EMBL" id="SMO38091.1"/>
    </source>
</evidence>
<dbReference type="PANTHER" id="PTHR33841">
    <property type="entry name" value="DNA METHYLTRANSFERASE YEEA-RELATED"/>
    <property type="match status" value="1"/>
</dbReference>
<dbReference type="SUPFAM" id="SSF53335">
    <property type="entry name" value="S-adenosyl-L-methionine-dependent methyltransferases"/>
    <property type="match status" value="1"/>
</dbReference>
<keyword evidence="5" id="KW-0680">Restriction system</keyword>
<feature type="domain" description="DUF7814" evidence="12">
    <location>
        <begin position="249"/>
        <end position="477"/>
    </location>
</feature>
<dbReference type="InterPro" id="IPR055573">
    <property type="entry name" value="DUF7149"/>
</dbReference>